<accession>A0A8C0WMV5</accession>
<name>A0A8C0WMV5_CASCN</name>
<reference evidence="1" key="1">
    <citation type="submission" date="2023-09" db="UniProtKB">
        <authorList>
            <consortium name="Ensembl"/>
        </authorList>
    </citation>
    <scope>IDENTIFICATION</scope>
</reference>
<dbReference type="Ensembl" id="ENSCCNT00000016718.1">
    <property type="protein sequence ID" value="ENSCCNP00000012731.1"/>
    <property type="gene ID" value="ENSCCNG00000013231.1"/>
</dbReference>
<organism evidence="1">
    <name type="scientific">Castor canadensis</name>
    <name type="common">American beaver</name>
    <dbReference type="NCBI Taxonomy" id="51338"/>
    <lineage>
        <taxon>Eukaryota</taxon>
        <taxon>Metazoa</taxon>
        <taxon>Chordata</taxon>
        <taxon>Craniata</taxon>
        <taxon>Vertebrata</taxon>
        <taxon>Euteleostomi</taxon>
        <taxon>Mammalia</taxon>
        <taxon>Eutheria</taxon>
        <taxon>Euarchontoglires</taxon>
        <taxon>Glires</taxon>
        <taxon>Rodentia</taxon>
        <taxon>Castorimorpha</taxon>
        <taxon>Castoridae</taxon>
        <taxon>Castor</taxon>
    </lineage>
</organism>
<sequence>MEYWLVYLPSATSQLKSLHYYGNYYGGLGSFRGLGYGYGSVCCLGVSGGCGCDYFGPSFYSRYWSSGFY</sequence>
<dbReference type="AlphaFoldDB" id="A0A8C0WMV5"/>
<proteinExistence type="predicted"/>
<evidence type="ECO:0000313" key="1">
    <source>
        <dbReference type="Ensembl" id="ENSCCNP00000012731.1"/>
    </source>
</evidence>
<protein>
    <submittedName>
        <fullName evidence="1">Uncharacterized protein</fullName>
    </submittedName>
</protein>